<dbReference type="AlphaFoldDB" id="A0A081FTJ6"/>
<proteinExistence type="predicted"/>
<keyword evidence="2" id="KW-1185">Reference proteome</keyword>
<name>A0A081FTJ6_9GAMM</name>
<organism evidence="1 2">
    <name type="scientific">Marinobacterium lacunae</name>
    <dbReference type="NCBI Taxonomy" id="1232683"/>
    <lineage>
        <taxon>Bacteria</taxon>
        <taxon>Pseudomonadati</taxon>
        <taxon>Pseudomonadota</taxon>
        <taxon>Gammaproteobacteria</taxon>
        <taxon>Oceanospirillales</taxon>
        <taxon>Oceanospirillaceae</taxon>
        <taxon>Marinobacterium</taxon>
    </lineage>
</organism>
<accession>A0A081FTJ6</accession>
<dbReference type="Proteomes" id="UP000028252">
    <property type="component" value="Unassembled WGS sequence"/>
</dbReference>
<gene>
    <name evidence="1" type="ORF">ADIMK_3998</name>
</gene>
<comment type="caution">
    <text evidence="1">The sequence shown here is derived from an EMBL/GenBank/DDBJ whole genome shotgun (WGS) entry which is preliminary data.</text>
</comment>
<evidence type="ECO:0000313" key="1">
    <source>
        <dbReference type="EMBL" id="KEA61851.1"/>
    </source>
</evidence>
<protein>
    <submittedName>
        <fullName evidence="1">Uncharacterized protein</fullName>
    </submittedName>
</protein>
<evidence type="ECO:0000313" key="2">
    <source>
        <dbReference type="Proteomes" id="UP000028252"/>
    </source>
</evidence>
<sequence length="39" mass="4710">MITTRSENNKKLKDALKQCENKDSWQELYEKAGIKYELY</sequence>
<dbReference type="EMBL" id="JMQN01000059">
    <property type="protein sequence ID" value="KEA61851.1"/>
    <property type="molecule type" value="Genomic_DNA"/>
</dbReference>
<reference evidence="1 2" key="1">
    <citation type="submission" date="2014-04" db="EMBL/GenBank/DDBJ databases">
        <title>Marinobacterium kochiensis sp. nov., isolated from sediment sample collected from Kochi backwaters in Kerala, India.</title>
        <authorList>
            <person name="Singh A."/>
            <person name="Pinnaka A.K."/>
        </authorList>
    </citation>
    <scope>NUCLEOTIDE SEQUENCE [LARGE SCALE GENOMIC DNA]</scope>
    <source>
        <strain evidence="1 2">AK27</strain>
    </source>
</reference>